<comment type="caution">
    <text evidence="2">The sequence shown here is derived from an EMBL/GenBank/DDBJ whole genome shotgun (WGS) entry which is preliminary data.</text>
</comment>
<evidence type="ECO:0000313" key="2">
    <source>
        <dbReference type="EMBL" id="CCI42780.1"/>
    </source>
</evidence>
<keyword evidence="1" id="KW-1133">Transmembrane helix</keyword>
<accession>A0A024G896</accession>
<protein>
    <submittedName>
        <fullName evidence="2">Uncharacterized protein</fullName>
    </submittedName>
</protein>
<evidence type="ECO:0000256" key="1">
    <source>
        <dbReference type="SAM" id="Phobius"/>
    </source>
</evidence>
<keyword evidence="1" id="KW-0812">Transmembrane</keyword>
<dbReference type="InParanoid" id="A0A024G896"/>
<dbReference type="AlphaFoldDB" id="A0A024G896"/>
<dbReference type="EMBL" id="CAIX01000039">
    <property type="protein sequence ID" value="CCI42780.1"/>
    <property type="molecule type" value="Genomic_DNA"/>
</dbReference>
<sequence>MNAALRLRLVPIVTCRVYSSCVTITFSEFLIGLVTASNRVCVALYMWGLHAHFVIQILKIVWMNYFGYNFFNVKDFTLRFAPYTAPTNRQFPWNYTIQMMHERFSKFSREMIRFSQYSHLDTDR</sequence>
<name>A0A024G896_9STRA</name>
<organism evidence="2 3">
    <name type="scientific">Albugo candida</name>
    <dbReference type="NCBI Taxonomy" id="65357"/>
    <lineage>
        <taxon>Eukaryota</taxon>
        <taxon>Sar</taxon>
        <taxon>Stramenopiles</taxon>
        <taxon>Oomycota</taxon>
        <taxon>Peronosporomycetes</taxon>
        <taxon>Albuginales</taxon>
        <taxon>Albuginaceae</taxon>
        <taxon>Albugo</taxon>
    </lineage>
</organism>
<keyword evidence="3" id="KW-1185">Reference proteome</keyword>
<keyword evidence="1" id="KW-0472">Membrane</keyword>
<dbReference type="Proteomes" id="UP000053237">
    <property type="component" value="Unassembled WGS sequence"/>
</dbReference>
<gene>
    <name evidence="2" type="ORF">BN9_035640</name>
</gene>
<proteinExistence type="predicted"/>
<feature type="transmembrane region" description="Helical" evidence="1">
    <location>
        <begin position="53"/>
        <end position="71"/>
    </location>
</feature>
<reference evidence="2 3" key="1">
    <citation type="submission" date="2012-05" db="EMBL/GenBank/DDBJ databases">
        <title>Recombination and specialization in a pathogen metapopulation.</title>
        <authorList>
            <person name="Gardiner A."/>
            <person name="Kemen E."/>
            <person name="Schultz-Larsen T."/>
            <person name="MacLean D."/>
            <person name="Van Oosterhout C."/>
            <person name="Jones J.D.G."/>
        </authorList>
    </citation>
    <scope>NUCLEOTIDE SEQUENCE [LARGE SCALE GENOMIC DNA]</scope>
    <source>
        <strain evidence="2 3">Ac Nc2</strain>
    </source>
</reference>
<feature type="transmembrane region" description="Helical" evidence="1">
    <location>
        <begin position="21"/>
        <end position="47"/>
    </location>
</feature>
<evidence type="ECO:0000313" key="3">
    <source>
        <dbReference type="Proteomes" id="UP000053237"/>
    </source>
</evidence>